<dbReference type="Pfam" id="PF23933">
    <property type="entry name" value="DUF7269"/>
    <property type="match status" value="1"/>
</dbReference>
<dbReference type="EMBL" id="JBHSZI010000001">
    <property type="protein sequence ID" value="MFC7059452.1"/>
    <property type="molecule type" value="Genomic_DNA"/>
</dbReference>
<comment type="caution">
    <text evidence="3">The sequence shown here is derived from an EMBL/GenBank/DDBJ whole genome shotgun (WGS) entry which is preliminary data.</text>
</comment>
<dbReference type="Proteomes" id="UP001596445">
    <property type="component" value="Unassembled WGS sequence"/>
</dbReference>
<evidence type="ECO:0000256" key="1">
    <source>
        <dbReference type="SAM" id="MobiDB-lite"/>
    </source>
</evidence>
<name>A0ABD5W9R1_9EURY</name>
<feature type="transmembrane region" description="Helical" evidence="2">
    <location>
        <begin position="30"/>
        <end position="49"/>
    </location>
</feature>
<feature type="transmembrane region" description="Helical" evidence="2">
    <location>
        <begin position="7"/>
        <end position="24"/>
    </location>
</feature>
<organism evidence="3 4">
    <name type="scientific">Halovenus salina</name>
    <dbReference type="NCBI Taxonomy" id="1510225"/>
    <lineage>
        <taxon>Archaea</taxon>
        <taxon>Methanobacteriati</taxon>
        <taxon>Methanobacteriota</taxon>
        <taxon>Stenosarchaea group</taxon>
        <taxon>Halobacteria</taxon>
        <taxon>Halobacteriales</taxon>
        <taxon>Haloarculaceae</taxon>
        <taxon>Halovenus</taxon>
    </lineage>
</organism>
<accession>A0ABD5W9R1</accession>
<dbReference type="InterPro" id="IPR055693">
    <property type="entry name" value="DUF7269"/>
</dbReference>
<feature type="region of interest" description="Disordered" evidence="1">
    <location>
        <begin position="55"/>
        <end position="74"/>
    </location>
</feature>
<reference evidence="3 4" key="1">
    <citation type="journal article" date="2019" name="Int. J. Syst. Evol. Microbiol.">
        <title>The Global Catalogue of Microorganisms (GCM) 10K type strain sequencing project: providing services to taxonomists for standard genome sequencing and annotation.</title>
        <authorList>
            <consortium name="The Broad Institute Genomics Platform"/>
            <consortium name="The Broad Institute Genome Sequencing Center for Infectious Disease"/>
            <person name="Wu L."/>
            <person name="Ma J."/>
        </authorList>
    </citation>
    <scope>NUCLEOTIDE SEQUENCE [LARGE SCALE GENOMIC DNA]</scope>
    <source>
        <strain evidence="3 4">JCM 30072</strain>
    </source>
</reference>
<keyword evidence="2" id="KW-0472">Membrane</keyword>
<evidence type="ECO:0000313" key="4">
    <source>
        <dbReference type="Proteomes" id="UP001596445"/>
    </source>
</evidence>
<evidence type="ECO:0000313" key="3">
    <source>
        <dbReference type="EMBL" id="MFC7059452.1"/>
    </source>
</evidence>
<evidence type="ECO:0000256" key="2">
    <source>
        <dbReference type="SAM" id="Phobius"/>
    </source>
</evidence>
<dbReference type="RefSeq" id="WP_382186414.1">
    <property type="nucleotide sequence ID" value="NZ_JBHSZI010000001.1"/>
</dbReference>
<proteinExistence type="predicted"/>
<keyword evidence="4" id="KW-1185">Reference proteome</keyword>
<keyword evidence="2" id="KW-1133">Transmembrane helix</keyword>
<keyword evidence="2" id="KW-0812">Transmembrane</keyword>
<sequence>MTKRTTAGLVLFVAAVAIMFAPQLGYDIPLARQLTILLGAFVIGAGYLYGRGESRTDTNIPDIEGPTALPTPGDEIENQLEILSDTRSGRTKSAGGERHTTTFRSGYTRWPWRRCPSDTT</sequence>
<protein>
    <submittedName>
        <fullName evidence="3">Uncharacterized protein</fullName>
    </submittedName>
</protein>
<gene>
    <name evidence="3" type="ORF">ACFQQG_16320</name>
</gene>
<dbReference type="AlphaFoldDB" id="A0ABD5W9R1"/>